<evidence type="ECO:0000313" key="3">
    <source>
        <dbReference type="Proteomes" id="UP000585474"/>
    </source>
</evidence>
<proteinExistence type="predicted"/>
<sequence length="71" mass="7796">MLSPAQFAGAFSSIRCHKVTSFQAMLCHLEMEPETVKLVTVITKSGIPIPHSVNDSSMDMHADSPDRESSY</sequence>
<organism evidence="2 3">
    <name type="scientific">Actinidia rufa</name>
    <dbReference type="NCBI Taxonomy" id="165716"/>
    <lineage>
        <taxon>Eukaryota</taxon>
        <taxon>Viridiplantae</taxon>
        <taxon>Streptophyta</taxon>
        <taxon>Embryophyta</taxon>
        <taxon>Tracheophyta</taxon>
        <taxon>Spermatophyta</taxon>
        <taxon>Magnoliopsida</taxon>
        <taxon>eudicotyledons</taxon>
        <taxon>Gunneridae</taxon>
        <taxon>Pentapetalae</taxon>
        <taxon>asterids</taxon>
        <taxon>Ericales</taxon>
        <taxon>Actinidiaceae</taxon>
        <taxon>Actinidia</taxon>
    </lineage>
</organism>
<protein>
    <submittedName>
        <fullName evidence="2">Uncharacterized protein</fullName>
    </submittedName>
</protein>
<reference evidence="2 3" key="1">
    <citation type="submission" date="2019-07" db="EMBL/GenBank/DDBJ databases">
        <title>De Novo Assembly of kiwifruit Actinidia rufa.</title>
        <authorList>
            <person name="Sugita-Konishi S."/>
            <person name="Sato K."/>
            <person name="Mori E."/>
            <person name="Abe Y."/>
            <person name="Kisaki G."/>
            <person name="Hamano K."/>
            <person name="Suezawa K."/>
            <person name="Otani M."/>
            <person name="Fukuda T."/>
            <person name="Manabe T."/>
            <person name="Gomi K."/>
            <person name="Tabuchi M."/>
            <person name="Akimitsu K."/>
            <person name="Kataoka I."/>
        </authorList>
    </citation>
    <scope>NUCLEOTIDE SEQUENCE [LARGE SCALE GENOMIC DNA]</scope>
    <source>
        <strain evidence="3">cv. Fuchu</strain>
    </source>
</reference>
<evidence type="ECO:0000256" key="1">
    <source>
        <dbReference type="SAM" id="MobiDB-lite"/>
    </source>
</evidence>
<dbReference type="EMBL" id="BJWL01000001">
    <property type="protein sequence ID" value="GFY80206.1"/>
    <property type="molecule type" value="Genomic_DNA"/>
</dbReference>
<comment type="caution">
    <text evidence="2">The sequence shown here is derived from an EMBL/GenBank/DDBJ whole genome shotgun (WGS) entry which is preliminary data.</text>
</comment>
<dbReference type="AlphaFoldDB" id="A0A7J0E236"/>
<accession>A0A7J0E236</accession>
<gene>
    <name evidence="2" type="ORF">Acr_01g0000150</name>
</gene>
<keyword evidence="3" id="KW-1185">Reference proteome</keyword>
<evidence type="ECO:0000313" key="2">
    <source>
        <dbReference type="EMBL" id="GFY80206.1"/>
    </source>
</evidence>
<feature type="region of interest" description="Disordered" evidence="1">
    <location>
        <begin position="52"/>
        <end position="71"/>
    </location>
</feature>
<dbReference type="Proteomes" id="UP000585474">
    <property type="component" value="Unassembled WGS sequence"/>
</dbReference>
<feature type="compositionally biased region" description="Basic and acidic residues" evidence="1">
    <location>
        <begin position="58"/>
        <end position="71"/>
    </location>
</feature>
<name>A0A7J0E236_9ERIC</name>